<sequence>MVYWKNSMYPIEVLTRASSPKILFSTWNAIYPVNKWQSESVNPKMADGRVVRCFEEVLLDIELVTIAGPVAIQSVACVILPGEGDNFQLGHCALKALGIDVQDQLAQPPVTLPRRTSFRLVVDFVKLRNKQEMRQVSINYVAASFLELVSDMTLKGIRFRIMHGRSPVSIQIGGGKETCWQAQP</sequence>
<name>A0A225WEM2_9STRA</name>
<accession>A0A225WEM2</accession>
<reference evidence="2" key="1">
    <citation type="submission" date="2017-03" db="EMBL/GenBank/DDBJ databases">
        <title>Phytopthora megakarya and P. palmivora, two closely related causual agents of cacao black pod achieved similar genome size and gene model numbers by different mechanisms.</title>
        <authorList>
            <person name="Ali S."/>
            <person name="Shao J."/>
            <person name="Larry D.J."/>
            <person name="Kronmiller B."/>
            <person name="Shen D."/>
            <person name="Strem M.D."/>
            <person name="Melnick R.L."/>
            <person name="Guiltinan M.J."/>
            <person name="Tyler B.M."/>
            <person name="Meinhardt L.W."/>
            <person name="Bailey B.A."/>
        </authorList>
    </citation>
    <scope>NUCLEOTIDE SEQUENCE [LARGE SCALE GENOMIC DNA]</scope>
    <source>
        <strain evidence="2">zdho120</strain>
    </source>
</reference>
<organism evidence="1 2">
    <name type="scientific">Phytophthora megakarya</name>
    <dbReference type="NCBI Taxonomy" id="4795"/>
    <lineage>
        <taxon>Eukaryota</taxon>
        <taxon>Sar</taxon>
        <taxon>Stramenopiles</taxon>
        <taxon>Oomycota</taxon>
        <taxon>Peronosporomycetes</taxon>
        <taxon>Peronosporales</taxon>
        <taxon>Peronosporaceae</taxon>
        <taxon>Phytophthora</taxon>
    </lineage>
</organism>
<gene>
    <name evidence="1" type="ORF">PHMEG_00010055</name>
</gene>
<evidence type="ECO:0000313" key="1">
    <source>
        <dbReference type="EMBL" id="OWZ16183.1"/>
    </source>
</evidence>
<dbReference type="EMBL" id="NBNE01000980">
    <property type="protein sequence ID" value="OWZ16183.1"/>
    <property type="molecule type" value="Genomic_DNA"/>
</dbReference>
<protein>
    <submittedName>
        <fullName evidence="1">Uncharacterized protein</fullName>
    </submittedName>
</protein>
<proteinExistence type="predicted"/>
<evidence type="ECO:0000313" key="2">
    <source>
        <dbReference type="Proteomes" id="UP000198211"/>
    </source>
</evidence>
<dbReference type="AlphaFoldDB" id="A0A225WEM2"/>
<dbReference type="OrthoDB" id="166697at2759"/>
<dbReference type="Proteomes" id="UP000198211">
    <property type="component" value="Unassembled WGS sequence"/>
</dbReference>
<keyword evidence="2" id="KW-1185">Reference proteome</keyword>
<comment type="caution">
    <text evidence="1">The sequence shown here is derived from an EMBL/GenBank/DDBJ whole genome shotgun (WGS) entry which is preliminary data.</text>
</comment>